<evidence type="ECO:0000313" key="4">
    <source>
        <dbReference type="Proteomes" id="UP000478417"/>
    </source>
</evidence>
<feature type="transmembrane region" description="Helical" evidence="1">
    <location>
        <begin position="144"/>
        <end position="164"/>
    </location>
</feature>
<keyword evidence="1" id="KW-0472">Membrane</keyword>
<dbReference type="Gene3D" id="1.10.3730.20">
    <property type="match status" value="1"/>
</dbReference>
<keyword evidence="4" id="KW-1185">Reference proteome</keyword>
<evidence type="ECO:0000313" key="3">
    <source>
        <dbReference type="EMBL" id="NDV61413.1"/>
    </source>
</evidence>
<dbReference type="Pfam" id="PF00892">
    <property type="entry name" value="EamA"/>
    <property type="match status" value="2"/>
</dbReference>
<feature type="transmembrane region" description="Helical" evidence="1">
    <location>
        <begin position="236"/>
        <end position="258"/>
    </location>
</feature>
<name>A0A6B2LYF8_9BACT</name>
<dbReference type="EMBL" id="JAAGNX010000001">
    <property type="protein sequence ID" value="NDV61413.1"/>
    <property type="molecule type" value="Genomic_DNA"/>
</dbReference>
<feature type="transmembrane region" description="Helical" evidence="1">
    <location>
        <begin position="58"/>
        <end position="80"/>
    </location>
</feature>
<dbReference type="AlphaFoldDB" id="A0A6B2LYF8"/>
<keyword evidence="1" id="KW-0812">Transmembrane</keyword>
<feature type="transmembrane region" description="Helical" evidence="1">
    <location>
        <begin position="264"/>
        <end position="284"/>
    </location>
</feature>
<evidence type="ECO:0000259" key="2">
    <source>
        <dbReference type="Pfam" id="PF00892"/>
    </source>
</evidence>
<organism evidence="3 4">
    <name type="scientific">Oceanipulchritudo coccoides</name>
    <dbReference type="NCBI Taxonomy" id="2706888"/>
    <lineage>
        <taxon>Bacteria</taxon>
        <taxon>Pseudomonadati</taxon>
        <taxon>Verrucomicrobiota</taxon>
        <taxon>Opitutia</taxon>
        <taxon>Puniceicoccales</taxon>
        <taxon>Oceanipulchritudinaceae</taxon>
        <taxon>Oceanipulchritudo</taxon>
    </lineage>
</organism>
<reference evidence="3 4" key="1">
    <citation type="submission" date="2020-02" db="EMBL/GenBank/DDBJ databases">
        <title>Albibacoteraceae fam. nov., the first described family within the subdivision 4 Verrucomicrobia.</title>
        <authorList>
            <person name="Xi F."/>
        </authorList>
    </citation>
    <scope>NUCLEOTIDE SEQUENCE [LARGE SCALE GENOMIC DNA]</scope>
    <source>
        <strain evidence="3 4">CK1056</strain>
    </source>
</reference>
<dbReference type="Proteomes" id="UP000478417">
    <property type="component" value="Unassembled WGS sequence"/>
</dbReference>
<feature type="transmembrane region" description="Helical" evidence="1">
    <location>
        <begin position="196"/>
        <end position="216"/>
    </location>
</feature>
<feature type="domain" description="EamA" evidence="2">
    <location>
        <begin position="4"/>
        <end position="130"/>
    </location>
</feature>
<feature type="domain" description="EamA" evidence="2">
    <location>
        <begin position="176"/>
        <end position="308"/>
    </location>
</feature>
<feature type="transmembrane region" description="Helical" evidence="1">
    <location>
        <begin position="113"/>
        <end position="132"/>
    </location>
</feature>
<sequence length="310" mass="32614">MVPAFITTILWSYCVIAARRSVAQLGENLANLARILVAVFALGLMAHFLGKGLGGGGFVYFFLSGVIGFGFGDIGVFYALPRIGSRLTLLMAQCAAAPIAGLTEWAWMGTTIGLTQILAIGIILCGIVVALAPKNIPSADLPTFIAGIAFGLLAAVGQGFGAVLSRKAYESARLAGSWTETQSISESLWMGATTGYQRLIGGALVILLFYLMSLIIRSWRTFPRGEHGKAPLQSKLSYVFLNASAGPIFGIICFQWALATTPSAIVQPIIAMTPLVVMPMAWFLEGDRPSGRAVAGALVSVVGVILLAIS</sequence>
<dbReference type="GO" id="GO:0016020">
    <property type="term" value="C:membrane"/>
    <property type="evidence" value="ECO:0007669"/>
    <property type="project" value="InterPro"/>
</dbReference>
<accession>A0A6B2LYF8</accession>
<evidence type="ECO:0000256" key="1">
    <source>
        <dbReference type="SAM" id="Phobius"/>
    </source>
</evidence>
<dbReference type="RefSeq" id="WP_163962331.1">
    <property type="nucleotide sequence ID" value="NZ_JAAGNX010000001.1"/>
</dbReference>
<dbReference type="InterPro" id="IPR037185">
    <property type="entry name" value="EmrE-like"/>
</dbReference>
<feature type="transmembrane region" description="Helical" evidence="1">
    <location>
        <begin position="29"/>
        <end position="46"/>
    </location>
</feature>
<keyword evidence="1" id="KW-1133">Transmembrane helix</keyword>
<dbReference type="SUPFAM" id="SSF103481">
    <property type="entry name" value="Multidrug resistance efflux transporter EmrE"/>
    <property type="match status" value="2"/>
</dbReference>
<protein>
    <submittedName>
        <fullName evidence="3">DMT family transporter</fullName>
    </submittedName>
</protein>
<comment type="caution">
    <text evidence="3">The sequence shown here is derived from an EMBL/GenBank/DDBJ whole genome shotgun (WGS) entry which is preliminary data.</text>
</comment>
<gene>
    <name evidence="3" type="ORF">G0Q06_03010</name>
</gene>
<proteinExistence type="predicted"/>
<dbReference type="InterPro" id="IPR000620">
    <property type="entry name" value="EamA_dom"/>
</dbReference>
<feature type="transmembrane region" description="Helical" evidence="1">
    <location>
        <begin position="291"/>
        <end position="309"/>
    </location>
</feature>
<dbReference type="PANTHER" id="PTHR22911">
    <property type="entry name" value="ACYL-MALONYL CONDENSING ENZYME-RELATED"/>
    <property type="match status" value="1"/>
</dbReference>